<evidence type="ECO:0000256" key="1">
    <source>
        <dbReference type="ARBA" id="ARBA00004651"/>
    </source>
</evidence>
<dbReference type="InterPro" id="IPR020846">
    <property type="entry name" value="MFS_dom"/>
</dbReference>
<keyword evidence="5 7" id="KW-1133">Transmembrane helix</keyword>
<evidence type="ECO:0000259" key="8">
    <source>
        <dbReference type="PROSITE" id="PS50850"/>
    </source>
</evidence>
<feature type="transmembrane region" description="Helical" evidence="7">
    <location>
        <begin position="295"/>
        <end position="317"/>
    </location>
</feature>
<comment type="subcellular location">
    <subcellularLocation>
        <location evidence="1">Cell membrane</location>
        <topology evidence="1">Multi-pass membrane protein</topology>
    </subcellularLocation>
</comment>
<dbReference type="EMBL" id="BSOO01000013">
    <property type="protein sequence ID" value="GLR47773.1"/>
    <property type="molecule type" value="Genomic_DNA"/>
</dbReference>
<dbReference type="PROSITE" id="PS50850">
    <property type="entry name" value="MFS"/>
    <property type="match status" value="1"/>
</dbReference>
<keyword evidence="4 7" id="KW-0812">Transmembrane</keyword>
<feature type="transmembrane region" description="Helical" evidence="7">
    <location>
        <begin position="139"/>
        <end position="161"/>
    </location>
</feature>
<dbReference type="SUPFAM" id="SSF103473">
    <property type="entry name" value="MFS general substrate transporter"/>
    <property type="match status" value="1"/>
</dbReference>
<comment type="caution">
    <text evidence="9">The sequence shown here is derived from an EMBL/GenBank/DDBJ whole genome shotgun (WGS) entry which is preliminary data.</text>
</comment>
<keyword evidence="2" id="KW-0813">Transport</keyword>
<feature type="transmembrane region" description="Helical" evidence="7">
    <location>
        <begin position="259"/>
        <end position="283"/>
    </location>
</feature>
<dbReference type="InterPro" id="IPR036259">
    <property type="entry name" value="MFS_trans_sf"/>
</dbReference>
<keyword evidence="10" id="KW-1185">Reference proteome</keyword>
<evidence type="ECO:0000256" key="6">
    <source>
        <dbReference type="ARBA" id="ARBA00023136"/>
    </source>
</evidence>
<keyword evidence="6 7" id="KW-0472">Membrane</keyword>
<evidence type="ECO:0000256" key="2">
    <source>
        <dbReference type="ARBA" id="ARBA00022448"/>
    </source>
</evidence>
<evidence type="ECO:0000256" key="7">
    <source>
        <dbReference type="SAM" id="Phobius"/>
    </source>
</evidence>
<feature type="transmembrane region" description="Helical" evidence="7">
    <location>
        <begin position="108"/>
        <end position="127"/>
    </location>
</feature>
<feature type="transmembrane region" description="Helical" evidence="7">
    <location>
        <begin position="414"/>
        <end position="434"/>
    </location>
</feature>
<protein>
    <submittedName>
        <fullName evidence="9">MFS transporter</fullName>
    </submittedName>
</protein>
<gene>
    <name evidence="9" type="ORF">GCM10007925_14860</name>
</gene>
<evidence type="ECO:0000313" key="10">
    <source>
        <dbReference type="Proteomes" id="UP001156703"/>
    </source>
</evidence>
<feature type="domain" description="Major facilitator superfamily (MFS) profile" evidence="8">
    <location>
        <begin position="32"/>
        <end position="442"/>
    </location>
</feature>
<feature type="transmembrane region" description="Helical" evidence="7">
    <location>
        <begin position="173"/>
        <end position="195"/>
    </location>
</feature>
<evidence type="ECO:0000256" key="5">
    <source>
        <dbReference type="ARBA" id="ARBA00022989"/>
    </source>
</evidence>
<organism evidence="9 10">
    <name type="scientific">Sphingomonas astaxanthinifaciens DSM 22298</name>
    <dbReference type="NCBI Taxonomy" id="1123267"/>
    <lineage>
        <taxon>Bacteria</taxon>
        <taxon>Pseudomonadati</taxon>
        <taxon>Pseudomonadota</taxon>
        <taxon>Alphaproteobacteria</taxon>
        <taxon>Sphingomonadales</taxon>
        <taxon>Sphingomonadaceae</taxon>
        <taxon>Sphingomonas</taxon>
    </lineage>
</organism>
<feature type="transmembrane region" description="Helical" evidence="7">
    <location>
        <begin position="207"/>
        <end position="226"/>
    </location>
</feature>
<evidence type="ECO:0000313" key="9">
    <source>
        <dbReference type="EMBL" id="GLR47773.1"/>
    </source>
</evidence>
<evidence type="ECO:0000256" key="4">
    <source>
        <dbReference type="ARBA" id="ARBA00022692"/>
    </source>
</evidence>
<feature type="transmembrane region" description="Helical" evidence="7">
    <location>
        <begin position="324"/>
        <end position="346"/>
    </location>
</feature>
<keyword evidence="3" id="KW-1003">Cell membrane</keyword>
<dbReference type="InterPro" id="IPR005829">
    <property type="entry name" value="Sugar_transporter_CS"/>
</dbReference>
<name>A0ABQ5Z4Q0_9SPHN</name>
<dbReference type="RefSeq" id="WP_029941079.1">
    <property type="nucleotide sequence ID" value="NZ_BSOO01000013.1"/>
</dbReference>
<sequence>MTATADQASSETLERDARVLHADEDHVRPGEIAIGVIIGRTTEFFDFFVYAIASVLVFPSYVFPYVDPLTGTLYSFALFSLAFFGRPLGTFLFTYIDQHHGRGVKLTIALFLLGGSTMAIALLPSYAQVGATSAWLLGLFRLLQGVALGGAWDGLPSLLALNSPRDRRGWYSMIPQIGAPLGLALACGLFAYFVALLEPADFLSWGWRYPFFVALALNIVALFARLRLVATPEFKRLFDTRELQPSPPFETLSAEWRTILLGAFAPLASFALFHLVAVFPLSYNQLFTDTDPVRFLIIEGVGALICVLAIVGSGVLADRVGRRAVLGVSAALIGAYSGFAPQLLGAGQLGEAIYLFGGFVLLGLAFGQSSGAVNSSFSLNYRYTGAAIVSNSAWFIGAGFAPLVALWLTAHVGLWAVGLYLLSGVICTLGALLINREWGLREAESARAGAAG</sequence>
<feature type="transmembrane region" description="Helical" evidence="7">
    <location>
        <begin position="385"/>
        <end position="408"/>
    </location>
</feature>
<dbReference type="InterPro" id="IPR011701">
    <property type="entry name" value="MFS"/>
</dbReference>
<dbReference type="PANTHER" id="PTHR43045:SF2">
    <property type="entry name" value="INNER MEMBRANE METABOLITE TRANSPORT PROTEIN YHJE"/>
    <property type="match status" value="1"/>
</dbReference>
<dbReference type="PROSITE" id="PS00216">
    <property type="entry name" value="SUGAR_TRANSPORT_1"/>
    <property type="match status" value="1"/>
</dbReference>
<evidence type="ECO:0000256" key="3">
    <source>
        <dbReference type="ARBA" id="ARBA00022475"/>
    </source>
</evidence>
<accession>A0ABQ5Z4Q0</accession>
<feature type="transmembrane region" description="Helical" evidence="7">
    <location>
        <begin position="72"/>
        <end position="96"/>
    </location>
</feature>
<dbReference type="Proteomes" id="UP001156703">
    <property type="component" value="Unassembled WGS sequence"/>
</dbReference>
<dbReference type="Pfam" id="PF07690">
    <property type="entry name" value="MFS_1"/>
    <property type="match status" value="1"/>
</dbReference>
<proteinExistence type="predicted"/>
<dbReference type="Gene3D" id="1.20.1250.20">
    <property type="entry name" value="MFS general substrate transporter like domains"/>
    <property type="match status" value="2"/>
</dbReference>
<reference evidence="10" key="1">
    <citation type="journal article" date="2019" name="Int. J. Syst. Evol. Microbiol.">
        <title>The Global Catalogue of Microorganisms (GCM) 10K type strain sequencing project: providing services to taxonomists for standard genome sequencing and annotation.</title>
        <authorList>
            <consortium name="The Broad Institute Genomics Platform"/>
            <consortium name="The Broad Institute Genome Sequencing Center for Infectious Disease"/>
            <person name="Wu L."/>
            <person name="Ma J."/>
        </authorList>
    </citation>
    <scope>NUCLEOTIDE SEQUENCE [LARGE SCALE GENOMIC DNA]</scope>
    <source>
        <strain evidence="10">NBRC 102146</strain>
    </source>
</reference>
<feature type="transmembrane region" description="Helical" evidence="7">
    <location>
        <begin position="352"/>
        <end position="373"/>
    </location>
</feature>
<dbReference type="PANTHER" id="PTHR43045">
    <property type="entry name" value="SHIKIMATE TRANSPORTER"/>
    <property type="match status" value="1"/>
</dbReference>
<feature type="transmembrane region" description="Helical" evidence="7">
    <location>
        <begin position="47"/>
        <end position="66"/>
    </location>
</feature>